<accession>A0A3S9UB76</accession>
<dbReference type="Proteomes" id="UP000287876">
    <property type="component" value="Segment"/>
</dbReference>
<sequence>MNATKIDTLPELSEAVAFWDALTPDIEWLYTPDGRSAVGMVGNSDGGELWSIFIDRDGVPHTSSAPYGAWTTGIEC</sequence>
<name>A0A3S9UB76_9CAUD</name>
<reference evidence="1 2" key="1">
    <citation type="submission" date="2018-12" db="EMBL/GenBank/DDBJ databases">
        <authorList>
            <person name="Betsko A.J."/>
            <person name="Stoner T.H."/>
            <person name="Garlena R.A."/>
            <person name="Russell D.A."/>
            <person name="Pope W.H."/>
            <person name="Jacobs-Sera D."/>
            <person name="Hatfull G.F."/>
        </authorList>
    </citation>
    <scope>NUCLEOTIDE SEQUENCE [LARGE SCALE GENOMIC DNA]</scope>
</reference>
<dbReference type="EMBL" id="MK279849">
    <property type="protein sequence ID" value="AZS07543.1"/>
    <property type="molecule type" value="Genomic_DNA"/>
</dbReference>
<evidence type="ECO:0000313" key="2">
    <source>
        <dbReference type="Proteomes" id="UP000287876"/>
    </source>
</evidence>
<gene>
    <name evidence="1" type="primary">207</name>
    <name evidence="1" type="ORF">PBI_DUKE13_207</name>
</gene>
<protein>
    <submittedName>
        <fullName evidence="1">Uncharacterized protein</fullName>
    </submittedName>
</protein>
<organism evidence="1 2">
    <name type="scientific">Mycobacterium phage Duke13</name>
    <dbReference type="NCBI Taxonomy" id="2499038"/>
    <lineage>
        <taxon>Viruses</taxon>
        <taxon>Duplodnaviria</taxon>
        <taxon>Heunggongvirae</taxon>
        <taxon>Uroviricota</taxon>
        <taxon>Caudoviricetes</taxon>
        <taxon>Omegavirus</taxon>
        <taxon>Omegavirus baka</taxon>
    </lineage>
</organism>
<proteinExistence type="predicted"/>
<evidence type="ECO:0000313" key="1">
    <source>
        <dbReference type="EMBL" id="AZS07543.1"/>
    </source>
</evidence>